<dbReference type="InterPro" id="IPR001273">
    <property type="entry name" value="ArAA_hydroxylase"/>
</dbReference>
<dbReference type="CDD" id="cd03347">
    <property type="entry name" value="eu_PheOH"/>
    <property type="match status" value="1"/>
</dbReference>
<protein>
    <recommendedName>
        <fullName evidence="5">phenylalanine 4-monooxygenase</fullName>
        <ecNumber evidence="5">1.14.16.1</ecNumber>
    </recommendedName>
    <alternativeName>
        <fullName evidence="11">Phe-4-monooxygenase</fullName>
    </alternativeName>
</protein>
<dbReference type="InterPro" id="IPR036951">
    <property type="entry name" value="ArAA_hydroxylase_sf"/>
</dbReference>
<dbReference type="PROSITE" id="PS51410">
    <property type="entry name" value="BH4_AAA_HYDROXYL_2"/>
    <property type="match status" value="1"/>
</dbReference>
<dbReference type="SUPFAM" id="SSF55021">
    <property type="entry name" value="ACT-like"/>
    <property type="match status" value="1"/>
</dbReference>
<proteinExistence type="evidence at transcript level"/>
<gene>
    <name evidence="16" type="primary">pah</name>
</gene>
<evidence type="ECO:0000256" key="2">
    <source>
        <dbReference type="ARBA" id="ARBA00001954"/>
    </source>
</evidence>
<dbReference type="GO" id="GO:0006559">
    <property type="term" value="P:L-phenylalanine catabolic process"/>
    <property type="evidence" value="ECO:0007669"/>
    <property type="project" value="UniProtKB-UniPathway"/>
</dbReference>
<dbReference type="PANTHER" id="PTHR11473">
    <property type="entry name" value="AROMATIC AMINO ACID HYDROXYLASE"/>
    <property type="match status" value="1"/>
</dbReference>
<evidence type="ECO:0000256" key="11">
    <source>
        <dbReference type="ARBA" id="ARBA00029922"/>
    </source>
</evidence>
<evidence type="ECO:0000256" key="8">
    <source>
        <dbReference type="ARBA" id="ARBA00023004"/>
    </source>
</evidence>
<dbReference type="GO" id="GO:0005506">
    <property type="term" value="F:iron ion binding"/>
    <property type="evidence" value="ECO:0007669"/>
    <property type="project" value="InterPro"/>
</dbReference>
<evidence type="ECO:0000256" key="4">
    <source>
        <dbReference type="ARBA" id="ARBA00009712"/>
    </source>
</evidence>
<keyword evidence="8 12" id="KW-0408">Iron</keyword>
<sequence length="447" mass="51307">MNSNERTNKPALKKGGSYIIENTMSRDSKNTCIIFSLKNDSAGALAKSLKIFNDKNVNLIHIESRSSARKPGYEFFIECDSLSGNLGEAIEELKLTCTYFSVISRDYKDNATAVPWFPRRIRDLDRFANQILSYGAELDSDHPGFTDQKYRERRKYFADIAFNYKHGQKLPHVDYTEEETKTWGIVFNNLTKLYKTHACREHNHVFPLLIDNCGYRADNIPQMEDVSNFLKDSTGFTLRPVAGLLSSRDFLAGLAFRVFHSTQYIRHPSRPLYTPEPDVCHELLGHAPLFADPAFAQFSQEIGLASLGAPDDFIERLATCFWFTVEYGICRQDGELKAYGAGLLSSYGELEYCLSDKPELRDFEPSKTGEQKYPITEYQPIYFVSESFESAKEKMIKYANTIPRPFGVRYNPYTQSIEVLDSKHQIEELMQNLNTEFQTLRNAFKHL</sequence>
<evidence type="ECO:0000256" key="3">
    <source>
        <dbReference type="ARBA" id="ARBA00005088"/>
    </source>
</evidence>
<dbReference type="Pfam" id="PF00351">
    <property type="entry name" value="Biopterin_H"/>
    <property type="match status" value="1"/>
</dbReference>
<keyword evidence="9" id="KW-0503">Monooxygenase</keyword>
<comment type="cofactor">
    <cofactor evidence="2 13">
        <name>Fe(2+)</name>
        <dbReference type="ChEBI" id="CHEBI:29033"/>
    </cofactor>
</comment>
<dbReference type="EC" id="1.14.16.1" evidence="5"/>
<evidence type="ECO:0000256" key="5">
    <source>
        <dbReference type="ARBA" id="ARBA00011995"/>
    </source>
</evidence>
<dbReference type="PROSITE" id="PS51671">
    <property type="entry name" value="ACT"/>
    <property type="match status" value="1"/>
</dbReference>
<dbReference type="GO" id="GO:0042416">
    <property type="term" value="P:dopamine biosynthetic process"/>
    <property type="evidence" value="ECO:0007669"/>
    <property type="project" value="UniProtKB-ARBA"/>
</dbReference>
<feature type="binding site" evidence="12">
    <location>
        <position position="326"/>
    </location>
    <ligand>
        <name>Fe cation</name>
        <dbReference type="ChEBI" id="CHEBI:24875"/>
    </ligand>
</feature>
<dbReference type="InterPro" id="IPR005961">
    <property type="entry name" value="Phe-4-hydroxylase_tetra"/>
</dbReference>
<dbReference type="UniPathway" id="UPA00139">
    <property type="reaction ID" value="UER00337"/>
</dbReference>
<dbReference type="PRINTS" id="PR00372">
    <property type="entry name" value="FYWHYDRXLASE"/>
</dbReference>
<evidence type="ECO:0000256" key="13">
    <source>
        <dbReference type="PIRSR" id="PIRSR601273-2"/>
    </source>
</evidence>
<evidence type="ECO:0000256" key="9">
    <source>
        <dbReference type="ARBA" id="ARBA00023033"/>
    </source>
</evidence>
<dbReference type="InterPro" id="IPR019774">
    <property type="entry name" value="Aromatic-AA_hydroxylase_C"/>
</dbReference>
<dbReference type="InterPro" id="IPR002912">
    <property type="entry name" value="ACT_dom"/>
</dbReference>
<feature type="domain" description="ACT" evidence="15">
    <location>
        <begin position="33"/>
        <end position="108"/>
    </location>
</feature>
<dbReference type="PANTHER" id="PTHR11473:SF24">
    <property type="entry name" value="PHENYLALANINE-4-HYDROXYLASE"/>
    <property type="match status" value="1"/>
</dbReference>
<dbReference type="SUPFAM" id="SSF56534">
    <property type="entry name" value="Aromatic aminoacid monoxygenases, catalytic and oligomerization domains"/>
    <property type="match status" value="1"/>
</dbReference>
<dbReference type="NCBIfam" id="TIGR01268">
    <property type="entry name" value="Phe4hydrox_tetr"/>
    <property type="match status" value="1"/>
</dbReference>
<feature type="binding site" evidence="12">
    <location>
        <position position="281"/>
    </location>
    <ligand>
        <name>Fe cation</name>
        <dbReference type="ChEBI" id="CHEBI:24875"/>
    </ligand>
</feature>
<dbReference type="CDD" id="cd04904">
    <property type="entry name" value="ACT_AAAH"/>
    <property type="match status" value="1"/>
</dbReference>
<feature type="domain" description="Biopterin-dependent aromatic amino acid hydroxylase family profile" evidence="14">
    <location>
        <begin position="102"/>
        <end position="447"/>
    </location>
</feature>
<evidence type="ECO:0000256" key="12">
    <source>
        <dbReference type="PIRSR" id="PIRSR000336-1"/>
    </source>
</evidence>
<evidence type="ECO:0000256" key="10">
    <source>
        <dbReference type="ARBA" id="ARBA00023232"/>
    </source>
</evidence>
<dbReference type="InterPro" id="IPR045865">
    <property type="entry name" value="ACT-like_dom_sf"/>
</dbReference>
<keyword evidence="10" id="KW-0585">Phenylalanine catabolism</keyword>
<keyword evidence="7" id="KW-0560">Oxidoreductase</keyword>
<comment type="pathway">
    <text evidence="3">Amino-acid degradation; L-phenylalanine degradation; acetoacetate and fumarate from L-phenylalanine: step 1/6.</text>
</comment>
<comment type="similarity">
    <text evidence="4">Belongs to the biopterin-dependent aromatic amino acid hydroxylase family.</text>
</comment>
<evidence type="ECO:0000256" key="6">
    <source>
        <dbReference type="ARBA" id="ARBA00022723"/>
    </source>
</evidence>
<feature type="binding site" evidence="12">
    <location>
        <position position="286"/>
    </location>
    <ligand>
        <name>Fe cation</name>
        <dbReference type="ChEBI" id="CHEBI:24875"/>
    </ligand>
</feature>
<name>V5SK50_MAYDE</name>
<organism evidence="16">
    <name type="scientific">Mayetiola destructor</name>
    <name type="common">Hessian fly</name>
    <dbReference type="NCBI Taxonomy" id="39758"/>
    <lineage>
        <taxon>Eukaryota</taxon>
        <taxon>Metazoa</taxon>
        <taxon>Ecdysozoa</taxon>
        <taxon>Arthropoda</taxon>
        <taxon>Hexapoda</taxon>
        <taxon>Insecta</taxon>
        <taxon>Pterygota</taxon>
        <taxon>Neoptera</taxon>
        <taxon>Endopterygota</taxon>
        <taxon>Diptera</taxon>
        <taxon>Nematocera</taxon>
        <taxon>Sciaroidea</taxon>
        <taxon>Cecidomyiidae</taxon>
        <taxon>Mayetiola</taxon>
    </lineage>
</organism>
<accession>V5SK50</accession>
<dbReference type="GO" id="GO:0004505">
    <property type="term" value="F:phenylalanine 4-monooxygenase activity"/>
    <property type="evidence" value="ECO:0007669"/>
    <property type="project" value="UniProtKB-EC"/>
</dbReference>
<evidence type="ECO:0000256" key="1">
    <source>
        <dbReference type="ARBA" id="ARBA00001060"/>
    </source>
</evidence>
<dbReference type="AlphaFoldDB" id="V5SK50"/>
<dbReference type="InterPro" id="IPR036329">
    <property type="entry name" value="Aro-AA_hydroxylase_C_sf"/>
</dbReference>
<evidence type="ECO:0000259" key="15">
    <source>
        <dbReference type="PROSITE" id="PS51671"/>
    </source>
</evidence>
<evidence type="ECO:0000313" key="16">
    <source>
        <dbReference type="EMBL" id="AHB50504.1"/>
    </source>
</evidence>
<dbReference type="Gene3D" id="1.10.800.10">
    <property type="entry name" value="Aromatic amino acid hydroxylase"/>
    <property type="match status" value="1"/>
</dbReference>
<dbReference type="FunFam" id="1.10.800.10:FF:000004">
    <property type="entry name" value="Tyrosine 3-monooxygenase"/>
    <property type="match status" value="1"/>
</dbReference>
<dbReference type="GO" id="GO:0048066">
    <property type="term" value="P:developmental pigmentation"/>
    <property type="evidence" value="ECO:0007669"/>
    <property type="project" value="UniProtKB-ARBA"/>
</dbReference>
<dbReference type="InterPro" id="IPR019773">
    <property type="entry name" value="Tyrosine_3-monooxygenase-like"/>
</dbReference>
<evidence type="ECO:0000259" key="14">
    <source>
        <dbReference type="PROSITE" id="PS51410"/>
    </source>
</evidence>
<keyword evidence="6 12" id="KW-0479">Metal-binding</keyword>
<evidence type="ECO:0000256" key="7">
    <source>
        <dbReference type="ARBA" id="ARBA00023002"/>
    </source>
</evidence>
<dbReference type="PIRSF" id="PIRSF000336">
    <property type="entry name" value="TH"/>
    <property type="match status" value="1"/>
</dbReference>
<reference evidence="16" key="1">
    <citation type="submission" date="2013-09" db="EMBL/GenBank/DDBJ databases">
        <title>Annotation and transcript abundance of metabolic pathway and amino acid biosynthesis genes in the gall midge Mayetiola destructor (Diptera: Cecidomyiidae).</title>
        <authorList>
            <person name="Shreve J.T."/>
            <person name="Shukle R.H."/>
            <person name="Subramanyam S."/>
            <person name="Johnson A.J."/>
            <person name="Schemerhorn B.J."/>
            <person name="Williams C.E."/>
        </authorList>
    </citation>
    <scope>NUCLEOTIDE SEQUENCE</scope>
</reference>
<comment type="catalytic activity">
    <reaction evidence="1">
        <text>(6R)-L-erythro-5,6,7,8-tetrahydrobiopterin + L-phenylalanine + O2 = (4aS,6R)-4a-hydroxy-L-erythro-5,6,7,8-tetrahydrobiopterin + L-tyrosine</text>
        <dbReference type="Rhea" id="RHEA:20273"/>
        <dbReference type="ChEBI" id="CHEBI:15379"/>
        <dbReference type="ChEBI" id="CHEBI:15642"/>
        <dbReference type="ChEBI" id="CHEBI:58095"/>
        <dbReference type="ChEBI" id="CHEBI:58315"/>
        <dbReference type="ChEBI" id="CHEBI:59560"/>
        <dbReference type="EC" id="1.14.16.1"/>
    </reaction>
</comment>
<dbReference type="InterPro" id="IPR041912">
    <property type="entry name" value="Euk_PheOH_cat"/>
</dbReference>
<dbReference type="EMBL" id="KF647642">
    <property type="protein sequence ID" value="AHB50504.1"/>
    <property type="molecule type" value="mRNA"/>
</dbReference>